<evidence type="ECO:0000256" key="4">
    <source>
        <dbReference type="ARBA" id="ARBA00022741"/>
    </source>
</evidence>
<feature type="non-terminal residue" evidence="13">
    <location>
        <position position="1"/>
    </location>
</feature>
<proteinExistence type="inferred from homology"/>
<feature type="region of interest" description="Disordered" evidence="9">
    <location>
        <begin position="3217"/>
        <end position="3335"/>
    </location>
</feature>
<dbReference type="GO" id="GO:0038066">
    <property type="term" value="P:p38MAPK cascade"/>
    <property type="evidence" value="ECO:0007669"/>
    <property type="project" value="TreeGrafter"/>
</dbReference>
<dbReference type="SMART" id="SM00220">
    <property type="entry name" value="S_TKc"/>
    <property type="match status" value="1"/>
</dbReference>
<feature type="binding site" evidence="7">
    <location>
        <position position="952"/>
    </location>
    <ligand>
        <name>ATP</name>
        <dbReference type="ChEBI" id="CHEBI:30616"/>
    </ligand>
</feature>
<feature type="compositionally biased region" description="Low complexity" evidence="9">
    <location>
        <begin position="1252"/>
        <end position="1265"/>
    </location>
</feature>
<dbReference type="SUPFAM" id="SSF55961">
    <property type="entry name" value="Bet v1-like"/>
    <property type="match status" value="3"/>
</dbReference>
<keyword evidence="14" id="KW-1185">Reference proteome</keyword>
<dbReference type="PROSITE" id="PS50011">
    <property type="entry name" value="PROTEIN_KINASE_DOM"/>
    <property type="match status" value="1"/>
</dbReference>
<feature type="region of interest" description="Disordered" evidence="9">
    <location>
        <begin position="2074"/>
        <end position="2095"/>
    </location>
</feature>
<accession>A0A9P6N1T8</accession>
<dbReference type="PROSITE" id="PS00107">
    <property type="entry name" value="PROTEIN_KINASE_ATP"/>
    <property type="match status" value="1"/>
</dbReference>
<keyword evidence="6 7" id="KW-0067">ATP-binding</keyword>
<feature type="compositionally biased region" description="Basic and acidic residues" evidence="9">
    <location>
        <begin position="1279"/>
        <end position="1295"/>
    </location>
</feature>
<dbReference type="Gene3D" id="1.10.510.10">
    <property type="entry name" value="Transferase(Phosphotransferase) domain 1"/>
    <property type="match status" value="1"/>
</dbReference>
<dbReference type="Proteomes" id="UP000703661">
    <property type="component" value="Unassembled WGS sequence"/>
</dbReference>
<feature type="coiled-coil region" evidence="8">
    <location>
        <begin position="864"/>
        <end position="891"/>
    </location>
</feature>
<feature type="compositionally biased region" description="Polar residues" evidence="9">
    <location>
        <begin position="1303"/>
        <end position="1327"/>
    </location>
</feature>
<feature type="compositionally biased region" description="Acidic residues" evidence="9">
    <location>
        <begin position="71"/>
        <end position="86"/>
    </location>
</feature>
<evidence type="ECO:0000256" key="6">
    <source>
        <dbReference type="ARBA" id="ARBA00022840"/>
    </source>
</evidence>
<keyword evidence="10" id="KW-0812">Transmembrane</keyword>
<comment type="similarity">
    <text evidence="1">Belongs to the protein kinase superfamily. STE Ser/Thr protein kinase family. MAP kinase kinase kinase subfamily.</text>
</comment>
<gene>
    <name evidence="13" type="primary">SSK2</name>
    <name evidence="13" type="ORF">BGZ80_004049</name>
</gene>
<dbReference type="InterPro" id="IPR000719">
    <property type="entry name" value="Prot_kinase_dom"/>
</dbReference>
<dbReference type="CDD" id="cd06626">
    <property type="entry name" value="STKc_MEKK4"/>
    <property type="match status" value="1"/>
</dbReference>
<dbReference type="InterPro" id="IPR050538">
    <property type="entry name" value="MAP_kinase_kinase_kinase"/>
</dbReference>
<feature type="region of interest" description="Disordered" evidence="9">
    <location>
        <begin position="2342"/>
        <end position="2377"/>
    </location>
</feature>
<feature type="region of interest" description="Disordered" evidence="9">
    <location>
        <begin position="1237"/>
        <end position="1327"/>
    </location>
</feature>
<feature type="compositionally biased region" description="Low complexity" evidence="9">
    <location>
        <begin position="2654"/>
        <end position="2670"/>
    </location>
</feature>
<dbReference type="EMBL" id="JAAAID010000211">
    <property type="protein sequence ID" value="KAG0020525.1"/>
    <property type="molecule type" value="Genomic_DNA"/>
</dbReference>
<evidence type="ECO:0000313" key="13">
    <source>
        <dbReference type="EMBL" id="KAG0020525.1"/>
    </source>
</evidence>
<feature type="region of interest" description="Disordered" evidence="9">
    <location>
        <begin position="3436"/>
        <end position="3537"/>
    </location>
</feature>
<feature type="region of interest" description="Disordered" evidence="9">
    <location>
        <begin position="3607"/>
        <end position="3632"/>
    </location>
</feature>
<dbReference type="CDD" id="cd00177">
    <property type="entry name" value="START"/>
    <property type="match status" value="2"/>
</dbReference>
<dbReference type="PROSITE" id="PS00108">
    <property type="entry name" value="PROTEIN_KINASE_ST"/>
    <property type="match status" value="1"/>
</dbReference>
<feature type="region of interest" description="Disordered" evidence="9">
    <location>
        <begin position="2654"/>
        <end position="2677"/>
    </location>
</feature>
<dbReference type="PROSITE" id="PS50848">
    <property type="entry name" value="START"/>
    <property type="match status" value="2"/>
</dbReference>
<feature type="domain" description="START" evidence="12">
    <location>
        <begin position="2508"/>
        <end position="2721"/>
    </location>
</feature>
<keyword evidence="8" id="KW-0175">Coiled coil</keyword>
<evidence type="ECO:0000256" key="7">
    <source>
        <dbReference type="PROSITE-ProRule" id="PRU10141"/>
    </source>
</evidence>
<evidence type="ECO:0000313" key="14">
    <source>
        <dbReference type="Proteomes" id="UP000703661"/>
    </source>
</evidence>
<dbReference type="InterPro" id="IPR017441">
    <property type="entry name" value="Protein_kinase_ATP_BS"/>
</dbReference>
<feature type="region of interest" description="Disordered" evidence="9">
    <location>
        <begin position="3355"/>
        <end position="3424"/>
    </location>
</feature>
<feature type="compositionally biased region" description="Polar residues" evidence="9">
    <location>
        <begin position="3245"/>
        <end position="3254"/>
    </location>
</feature>
<dbReference type="PANTHER" id="PTHR48016">
    <property type="entry name" value="MAP KINASE KINASE KINASE SSK2-RELATED-RELATED"/>
    <property type="match status" value="1"/>
</dbReference>
<feature type="region of interest" description="Disordered" evidence="9">
    <location>
        <begin position="2450"/>
        <end position="2504"/>
    </location>
</feature>
<evidence type="ECO:0000256" key="2">
    <source>
        <dbReference type="ARBA" id="ARBA00022527"/>
    </source>
</evidence>
<dbReference type="GO" id="GO:0005524">
    <property type="term" value="F:ATP binding"/>
    <property type="evidence" value="ECO:0007669"/>
    <property type="project" value="UniProtKB-UniRule"/>
</dbReference>
<evidence type="ECO:0000256" key="8">
    <source>
        <dbReference type="SAM" id="Coils"/>
    </source>
</evidence>
<keyword evidence="3" id="KW-0808">Transferase</keyword>
<evidence type="ECO:0000259" key="11">
    <source>
        <dbReference type="PROSITE" id="PS50011"/>
    </source>
</evidence>
<feature type="region of interest" description="Disordered" evidence="9">
    <location>
        <begin position="2035"/>
        <end position="2058"/>
    </location>
</feature>
<dbReference type="InterPro" id="IPR011009">
    <property type="entry name" value="Kinase-like_dom_sf"/>
</dbReference>
<dbReference type="GO" id="GO:0008289">
    <property type="term" value="F:lipid binding"/>
    <property type="evidence" value="ECO:0007669"/>
    <property type="project" value="InterPro"/>
</dbReference>
<feature type="region of interest" description="Disordered" evidence="9">
    <location>
        <begin position="1516"/>
        <end position="1558"/>
    </location>
</feature>
<dbReference type="Gene3D" id="3.30.530.20">
    <property type="match status" value="3"/>
</dbReference>
<feature type="transmembrane region" description="Helical" evidence="10">
    <location>
        <begin position="3552"/>
        <end position="3570"/>
    </location>
</feature>
<evidence type="ECO:0000256" key="9">
    <source>
        <dbReference type="SAM" id="MobiDB-lite"/>
    </source>
</evidence>
<dbReference type="InterPro" id="IPR008271">
    <property type="entry name" value="Ser/Thr_kinase_AS"/>
</dbReference>
<dbReference type="Pfam" id="PF00069">
    <property type="entry name" value="Pkinase"/>
    <property type="match status" value="1"/>
</dbReference>
<dbReference type="InterPro" id="IPR002913">
    <property type="entry name" value="START_lipid-bd_dom"/>
</dbReference>
<feature type="region of interest" description="Disordered" evidence="9">
    <location>
        <begin position="1355"/>
        <end position="1382"/>
    </location>
</feature>
<protein>
    <submittedName>
        <fullName evidence="13">Suppressor of Sensor Kinase (SLN1)</fullName>
    </submittedName>
</protein>
<evidence type="ECO:0000256" key="1">
    <source>
        <dbReference type="ARBA" id="ARBA00006529"/>
    </source>
</evidence>
<feature type="region of interest" description="Disordered" evidence="9">
    <location>
        <begin position="1"/>
        <end position="110"/>
    </location>
</feature>
<feature type="compositionally biased region" description="Polar residues" evidence="9">
    <location>
        <begin position="3319"/>
        <end position="3335"/>
    </location>
</feature>
<dbReference type="GO" id="GO:0004674">
    <property type="term" value="F:protein serine/threonine kinase activity"/>
    <property type="evidence" value="ECO:0007669"/>
    <property type="project" value="UniProtKB-KW"/>
</dbReference>
<feature type="compositionally biased region" description="Polar residues" evidence="9">
    <location>
        <begin position="3125"/>
        <end position="3144"/>
    </location>
</feature>
<dbReference type="SUPFAM" id="SSF56112">
    <property type="entry name" value="Protein kinase-like (PK-like)"/>
    <property type="match status" value="1"/>
</dbReference>
<comment type="caution">
    <text evidence="13">The sequence shown here is derived from an EMBL/GenBank/DDBJ whole genome shotgun (WGS) entry which is preliminary data.</text>
</comment>
<dbReference type="InterPro" id="IPR023393">
    <property type="entry name" value="START-like_dom_sf"/>
</dbReference>
<evidence type="ECO:0000256" key="10">
    <source>
        <dbReference type="SAM" id="Phobius"/>
    </source>
</evidence>
<evidence type="ECO:0000259" key="12">
    <source>
        <dbReference type="PROSITE" id="PS50848"/>
    </source>
</evidence>
<keyword evidence="10" id="KW-1133">Transmembrane helix</keyword>
<organism evidence="13 14">
    <name type="scientific">Entomortierella chlamydospora</name>
    <dbReference type="NCBI Taxonomy" id="101097"/>
    <lineage>
        <taxon>Eukaryota</taxon>
        <taxon>Fungi</taxon>
        <taxon>Fungi incertae sedis</taxon>
        <taxon>Mucoromycota</taxon>
        <taxon>Mortierellomycotina</taxon>
        <taxon>Mortierellomycetes</taxon>
        <taxon>Mortierellales</taxon>
        <taxon>Mortierellaceae</taxon>
        <taxon>Entomortierella</taxon>
    </lineage>
</organism>
<sequence>DDEDETTHDNSDDNDEGADLDEEAYDDSDNIVSRPESEADEEVMRNPEAIQLGLHDLDLNDSPVDDKSDPIEEYYDNDGENEDVEEQNGASNKDQERLDRFMQPTSHSDEGVLELNRERIDWQSMLQSVLTGEVFSIENKRLEDPSFELKPAIKQQIWQGLRATLHSRPVGDEKRFVETARTQVDGYLDEVMNFKVDPDSALSPLDQVLDVLHKVDIVESLYPKLSAVGDDKPLYKTDQFQDRLNALNAYASVMKKMKIQTKILRNWTGSETLEVSRSKDASQDEVSFVDKLLKENGLERTFEKSTLSSLHQAMKQIKETMIENSMAFASMGLVPTMSELQQLIRFPTTLMQECLRLRLEYADRVTVPTLLNVDQMLDDFKTSLFLACRIKYEYEELERSDRIGWYLEPCIDSEYEKVLKASLQFYFKLLSWKVEYWGQFQKSGDSVLDLEWESLSELGQSIDGVGLDTAIQLCFLTSKSTAFLYKHLQEQMKERSELPQSAGEVTKIYGKVLENVRFRANRLRRFARTLTDTLENAAEYQLDKKKGDGFGTLMHKLAETNHVMVLTNTIENMGIYMIVERKVAENALYLAHTLRSCFEQPGTGYILILTPRERFVWSGPYLHLDGLPGFDLDVKPGRVRLISERGSLLDSCKKRFSKFAEPCGLEIITESRANVTALNKELNKTKKAAYKLADTIVQAVTVLRKVTAKVPNCQDLVQPFFRFASDYGLTSLSSMEGLPRSQFNLKLLRLSIDWVSFVCDNCDQTDRQTFRWAMAALNFAMKMTKGNNILALSDSEFSWLRSKIAGCMTLLISHFDIHGARTQTEAIRNERDGRQKQGPKDQTRLLEEINSILKLATANESVLSEEAVRNHRQQVEKLANLEKMRTEREQEIKVIGKVLDDQKPEDRSLVFLAALTDSVAIRWQMAKYIGSGTFGTVYLGTNSDTGELIAVKEIRFQNASMSLVKSIRDEMKVMKMMHHPNIVRYDNIEVHRHKVFIFMEYCQGGSLADLLEHGRIEDEKVIKFYTLQMLKGLAYLHDKNVVHRDIKPDNVLLDHLGNIKYVDFGAAKILAKNQRTRTHGRSIAESISVGVGANSLNGTPMYMAPEVIKNGEKGRKGSMDIWSLGCCVLEMATGRRPWAHLDNEWAVMYHVATSHPPLPDPSQMSAKGIAFLKRCFTRSSRERPSAVELLRDEWLKGVDTDENREEYGYEEPPIEVNSDGEAITPARYGEDDEELMDYPDTEHSLSSYNDHSMSSYNGNSLSSFNGHISAGEEEEEEEKERKDSVKDRDSIKDEEMNAEQSKDTTSPQTLESQEQASTEITGEMNPTSYDVVISDSASEVGSEVDMMLSAVQKREEFTRHASKPSSPMLDHASPDASPSTHLSNSDIIDGGHETTCPTNGNQNLRPKTKIQISTSILSPIPSITGSEEHNEFAREMGLDMYDANRLERSRQMSPILSLGLMDGECTHHNGSDSTAVEPDKNATERYTETLNSALSYFSSLAQSSAGWKRLSSASVRPRRSISGSSSSGGKGGGSSLSSSPISSRHSHHDDIMASLPGPIPSSAASAAIESLLPSISVSKKSVPGKSAEIVRASITLPGLNEQTDLEDWRAVLECTGARKIWDPMVESSTVLMTLDDSTCITKSIFKTTWPASPRDALLIETTLLDHNAVLHIATSIKPSEDDPIFLRPSPPHVRAYLPLVVWHIQLVPADIDDTVSFTSFGSLSTSQNKPVMPRHSIRVSFYYQIDMRGWAVNSSVSMQSHVPSCIANVYRLLRRQGVPPHVSRHSPRIQLDLNDYDPATGIYELRYDVIPADSEDLLTGRRTVSSALRQFRLGSSLAEEGSELVKDSNASSNIPQEHVLSDDDEVDDMDNELSNEASQNGYVDVELDGEKWGMGSDIVVHIFMNDIEDEEFVQENVECLKYMGRNRYILRMKHSNLDSHQGAINVKLRIERIPQQQTSGNANLLSHQQHVLQRQQLQEQQQPQLSDVGELVVSVNGYEKNILPFRRSPVQNVKRVSMSLQEQFELSKQIVQEVDDGPNHWRPGSDGSEGQDGRTGISPLLLMSSSMSATIQSIGRSNQSVLSNGTSTMTPGNTNPSKVNSSYIYFNSLLQEPISSWKAISKQRGVQISKLEAQGHAPGIVRGEGVFENYTIWDIKAALDCASARKIWDKMFDESHMLQQATPSSTLSYLRLKGFWPTSPKDMAVLNTTFITKDAIHYFATSVDDINLYPSIPPPQSPFVRSELVVSGWYLEAVKPQSVRIAYIAQAAPTSWMVPGTALGAMTTEMPLCVAEVVKYLEVYGSPPTLVSIRRGRALGVDYSHSKSSFRLEYVQDSNPIFSGQRASLQQQVHSVDRQRRSAADVGAGTGSPESSPKLGPADKLLAEIRGRAVPAGGKVLLMARKPAMPGCGLVVNGVPIKTPPMEHLETWAHHKAQSLDKDKALTLSLVDGALSEKENQEDDDEDGVRSKSNGKDSSVPLPSENGQASTTETLENTSDKRRSPASLMTPLEYAQGAMDLLTRIKADPEDSWSVVSDSKGGLRVTKRFMPEDISDQVPLVRGEKVIEGFSLEEIATVIGTLGTRPKLDDLFESGEMLQSFGAGCAIFHHVLKSYFPLPLPARDLYFVTVTASAEASARCPQIIILSTSIPHEIIPTPSVVSTETSPSSGTPASKTSQPRPRAHLHLSAWILEGIDPYSSSHPIPSTRVTYMTALDLGGSVPQRISGLLQTTFPKMITHVESYLQFQAAPPIVRIPEQLVTGTASDVVSIDERQDENAFVLPSVWPWNKPASKMLSWDFRLKDSFCEITLLFDQFRLYSSRLDLAIERRIRRNKKLRRKSRGTRDSSSVDINVPEELSNLAADVTSEKNKNRTVLELVVDLKQYPLGYNIMTNIKVDPEFLLQHKQQRDSGLKHQLMMSSTSSLKLAGSTSSTTLSNVASTGGSKFIGGFDNSGQSSGSVMDSGNRRSVDALSASEAASSGTGIAAVLGSSANLPRALPSSTSLIRILPPSITVNIIDIPPAPSHSSSLSGVSKRRKHLIIITVPEAERSLSHVHAQQQAAAASQVPKNAAPHIISGAAAKPVITTSSASGTTSTMFSMDDVHNMASGGSLYDSDSVVEATKPPYSAGRSPTTSESNSRLPTQSTPTSSDHETRMFQFDVKIDRLERKDLDREAGQVAKDSIHATENEKEWPGMVMVNGQPVKVLMGWSRQDLGFMDGMMEEEEECPEQQLQQHQHKGRGGSSSTGKSPQYNSRGSKGQDSDMNDDESRNPEDGDMGGEGSISPNVVTRRKKHRQLQIENLGEYQESQTNSPPRDRAAVGSAGESSQKTGTDAATNVRPTGSMYGLSDFLMNVGLLGNSSGSRKKSDKAAGSSGDTLGNGARSREHEDSDDDSTIRASKRVSRGRLSGILGSNGNKSHEHSDNHDHDLDLESLHGSIVFQGQRGMNGDDSYDDDEASDWARQSGSIRRRETGEDISQSDDNERRSSQDLTAGIAADSTANGQLRHRRRGSRSSFTHQQHRSRNDRSSVGRRHGSTNGADHPRFRGSKLYAYSFRNLFWSAVFCFLVGLLLRIYVIGPSYTKTVSSSGGSGSGPATYYYYYHVAPKRPSAPFASSTSSPLLKGEGRQGQGEDATQSSVWPQGIREVFTVRRILGWDFVLLAYPSHDQQTKVEPTA</sequence>
<feature type="region of interest" description="Disordered" evidence="9">
    <location>
        <begin position="3110"/>
        <end position="3151"/>
    </location>
</feature>
<feature type="compositionally biased region" description="Acidic residues" evidence="9">
    <location>
        <begin position="1"/>
        <end position="29"/>
    </location>
</feature>
<feature type="compositionally biased region" description="Polar residues" evidence="9">
    <location>
        <begin position="2481"/>
        <end position="2493"/>
    </location>
</feature>
<name>A0A9P6N1T8_9FUNG</name>
<feature type="region of interest" description="Disordered" evidence="9">
    <location>
        <begin position="1202"/>
        <end position="1224"/>
    </location>
</feature>
<feature type="domain" description="START" evidence="12">
    <location>
        <begin position="2117"/>
        <end position="2274"/>
    </location>
</feature>
<feature type="domain" description="Protein kinase" evidence="11">
    <location>
        <begin position="923"/>
        <end position="1195"/>
    </location>
</feature>
<keyword evidence="10" id="KW-0472">Membrane</keyword>
<dbReference type="PANTHER" id="PTHR48016:SF32">
    <property type="entry name" value="MITOGEN-ACTIVATED PROTEIN KINASE KINASE KINASE 4"/>
    <property type="match status" value="1"/>
</dbReference>
<reference evidence="13" key="1">
    <citation type="journal article" date="2020" name="Fungal Divers.">
        <title>Resolving the Mortierellaceae phylogeny through synthesis of multi-gene phylogenetics and phylogenomics.</title>
        <authorList>
            <person name="Vandepol N."/>
            <person name="Liber J."/>
            <person name="Desiro A."/>
            <person name="Na H."/>
            <person name="Kennedy M."/>
            <person name="Barry K."/>
            <person name="Grigoriev I.V."/>
            <person name="Miller A.N."/>
            <person name="O'Donnell K."/>
            <person name="Stajich J.E."/>
            <person name="Bonito G."/>
        </authorList>
    </citation>
    <scope>NUCLEOTIDE SEQUENCE</scope>
    <source>
        <strain evidence="13">NRRL 2769</strain>
    </source>
</reference>
<keyword evidence="2" id="KW-0723">Serine/threonine-protein kinase</keyword>
<dbReference type="Pfam" id="PF01852">
    <property type="entry name" value="START"/>
    <property type="match status" value="1"/>
</dbReference>
<feature type="compositionally biased region" description="Basic and acidic residues" evidence="9">
    <location>
        <begin position="3412"/>
        <end position="3424"/>
    </location>
</feature>
<evidence type="ECO:0000256" key="3">
    <source>
        <dbReference type="ARBA" id="ARBA00022679"/>
    </source>
</evidence>
<keyword evidence="5 13" id="KW-0418">Kinase</keyword>
<evidence type="ECO:0000256" key="5">
    <source>
        <dbReference type="ARBA" id="ARBA00022777"/>
    </source>
</evidence>
<keyword evidence="4 7" id="KW-0547">Nucleotide-binding</keyword>